<feature type="transmembrane region" description="Helical" evidence="9">
    <location>
        <begin position="4627"/>
        <end position="4648"/>
    </location>
</feature>
<evidence type="ECO:0000256" key="9">
    <source>
        <dbReference type="SAM" id="Phobius"/>
    </source>
</evidence>
<feature type="domain" description="SpaA-like prealbumin fold" evidence="10">
    <location>
        <begin position="1167"/>
        <end position="1255"/>
    </location>
</feature>
<feature type="domain" description="SpaA-like prealbumin fold" evidence="10">
    <location>
        <begin position="4135"/>
        <end position="4232"/>
    </location>
</feature>
<dbReference type="PANTHER" id="PTHR36108">
    <property type="entry name" value="COLOSSIN-B-RELATED"/>
    <property type="match status" value="1"/>
</dbReference>
<dbReference type="RefSeq" id="WP_004812594.1">
    <property type="nucleotide sequence ID" value="NZ_ABXA01000004.1"/>
</dbReference>
<feature type="domain" description="SpaA-like prealbumin fold" evidence="10">
    <location>
        <begin position="3505"/>
        <end position="3580"/>
    </location>
</feature>
<dbReference type="Pfam" id="PF17961">
    <property type="entry name" value="Big_8"/>
    <property type="match status" value="1"/>
</dbReference>
<protein>
    <submittedName>
        <fullName evidence="13">LPXTG-motif cell wall anchor domain protein</fullName>
    </submittedName>
</protein>
<dbReference type="InterPro" id="IPR008966">
    <property type="entry name" value="Adhesion_dom_sf"/>
</dbReference>
<dbReference type="InterPro" id="IPR044060">
    <property type="entry name" value="Bacterial_rp_domain"/>
</dbReference>
<feature type="compositionally biased region" description="Basic and acidic residues" evidence="8">
    <location>
        <begin position="1533"/>
        <end position="1546"/>
    </location>
</feature>
<evidence type="ECO:0000256" key="6">
    <source>
        <dbReference type="ARBA" id="ARBA00023088"/>
    </source>
</evidence>
<keyword evidence="5" id="KW-0732">Signal</keyword>
<evidence type="ECO:0000256" key="7">
    <source>
        <dbReference type="SAM" id="Coils"/>
    </source>
</evidence>
<sequence length="4658" mass="531116">MDKDIEESSLSKADKELKEALKNKKLSLEDLQKLLTTLGEKYKLNKADQEKLMTKNDKSIRDLVEKDREENFRANILLDLTQRESNSFADKAFHLKTTMKVKAAPAWPIPSGWYFDINLGPYLKEDTEQKIENLYHDKLGLVATAQIFKNGKDNIIRYTYVRKVTEPIDLNIDQVLAFDTNAIGNLDPITVKIKVVPKNNPVQSMPDIIVRSNQDSPVESSFEIKDEGETQTGTYPYQLDWRTTSQKLKDNKGNPIEKLVDLDKSKLTGAYVEWDIEVDTDKLVDPKNELKFDNLNLTVFGSANQGLTNIYYKASKNKTDLETTDGYISSTNLGELLSQNSQISKNDLGNKLYIKVKATIDPNQVHETYSIGFRINPDSNYIQKMLEDIIKKYESIPVPPPLKWLKGVEDARRFAEVPFNLVETNIPATFLGLTDRFTNERFYYDNTRTITANRKSDTKVDWYALDLLRRGESQDPALDKPDFDRNNGKDKKTIKAKKVYYLPLKDGGYRRTTQAGDVVLQNGQYFPGTIVSYEYPNHSGKRDDTYNFRPNLKDKKKFNVDESYDYEGGRVNLFTEKISDQDLANGYIAYTENPYPIMRINRNFDLVSCFNDRVNAPVYTGNTKVFLDKHEDVSGDYLITRLNESHGRPTDNYRLRNFLAGTPYNGVSLNHNNTLSQGQAMEELMKKIYFYGEEVKKEYTQGKYNSNTKGQEMHRMIEASMYQRVIHHFTDGKSLKDDYFQAPSSYNIDEWKVDHTLSGIRQTYPNTGWDGSFAGSDESRRINNEPGAPRKLKDNETKIGNYPPVQSTQYDMAKNLYNKVIASYRDGNDWNADKADSVKLVFYSHTDEGKYQELIAGRVMAPIEIDKYKKDGTKLKDAKFRFTNIDTGEKKEWTSTDDNKAHKLYLRPGKYKVQEIETPQGFEKIKDFDIEVIRKEIHPDNGSYDAKKLPRIHVNDGFETEVSIDEKTVPKDTDGKTPLVALDKDNKIKVKVTNIEDNLGKLEFIKRNKFIKLDGAEFRLRKIKAEDLNDAKTKFKDPSKLTYDSKYDKTEKGNIGEFKFDQIPAGFYVLEETKVPEGYEKAPLYLIEAKEIRDTSDKKKVQVSFVQEYKEVTNEKGKKEAKIADANLETEKATRDGKKVDLPIIRNKTKKTEIKFRKVRTENLGTDKEHLGLGDAKFRLMSLKMVDGDFYMEEAYTDNSTKTTPPRAKVDGQQAEGGGYITFKDLKVGEYLLEELEAPKGYKKTDLYGWKLVVSLDKDGNFTHKLYEVPKAKEGENQDEIFNSKDLKEVKISNIIKGHEKVDAYQIGNDARTIDIDFKKYKGKIVEKENGKTEVEATEVNEKLFGKNNQPVSFNLYKSDFYGAIIGEKDEKGNFIPINKEPIIQDDKGIFHLKGLEFGGYYILRETNPPKDYNKADDILLKVEAEAIANEGQMKVIVRDPNTNAKTDLHSVFKGVVDFLEKEKLGKFSIKKVGNAIGYTDEKGNPIRVGLRRAYFRLYTANENYEIEYKDKDKKYPKEYIQKVTPGDPITEDDGKGGQKGKDPDKLPPNQGIVTFDQLKPGHYVLEEFRGPAGYERDPNPWYILVERDGTVKKYSDNPKTTRNPKQMDYSTQSVRFRMAGLDISEKLPTPRLMANPTEDSRLKELSYKANNTEDLDITVKASDVDTKDGNRTINLSISPKDKVLPGKKVQMVFLVERSKDSSLTSAGSNISDGRTQDKNINYAITQIAKKAKETGTSIDVSFVEYTNNASSLKTTNVSLNDMTQNLEDNDYSSFYVDGEGGKSVSYKDYIGKAANLSSRNNSIADGSEYLNKNIDTYLSQISAKNGYDKKIMIDFANFNVGDVKKHSPKSGKYEFYKADLVKKFKNNGFDTFVSHVDQRTVGLASGYRIQYVDEIMPQLPYFEYKNNSGSPGRNSASYYVYSNMINKLFENEAFKRNEESYLVKDASLKIDLKSVIHLVEAKANIGANDLTSNISKDSKANSLQLDKINLKKGENLEFSYTVDLLNNNAQYNTDYEILDFDGMKISKDGKDIPIERHDSTGNYLITKKIKEDTPTPDPGTQEGHNVITSSTGGGRISASPQNPVAKGTEVTITITPDTGKKLSEILIDGYPADVDGSKCTFEMPDHDVNVEASFIDENTPHPTGDMILKANFIYSNQKDGIDDSKSVPKDSSPGTVELFVNKRQGLVDNWVKVPNSKKEAPYKGTLEYTGLDLDSNYKLVYTRDTEIAGGWGSETVSEYRFESRDADENNTVTVNITNGNLVEIFNHDETGFRIPLRITKVNENKAALTGSQFKARKLVNGERVPIYKKNKDGTYTDTGKTGFPKYYDEKFDGVSEATGKPGDNYFRELTPGIYELEEIKTPDNTYRPPKDKNGNNMKWYFKVVINKEKVPRDANYMDITFDFEHTFSENDDFNIGISEAEKKELIGKTIKGFKKGDPDFARYIEEVKDDGRSDPARPDAPYKWIHDARVTNYKNKTKLNFFKKDKASYQNIGGAEFSLRKAKLDKEGKLVFENNKPVYEEEPTKGADGKPLTPEQLDSMRVQPYDEDKKFAKAISNDQLGVEFTNIGEGTYILEEIKPAKGFKPTDSFLAITFTEDEKGSWKQEVKGYEKNKQGSYQEMSDTNKFFSKNTKGEFVSVNNEKAYIDLKFQKIEGKKGEKGKDIPVESADFKLTQVDKNGKKVEGGYEKTIYSYANSNFEFRYLPIGRYKLQETRAITKFEKPDPWFFNVVQDEETHKLKIVFENDPDGTLDKSIGFKTKANGEPDYDKDGNYQDIKIRNYSKTNFSFMKFRNETDEKGNKLPLKDAYFRLTKVRFSMDEKAKAYEYHNEKDGAGLKKYVHGKKVTEYDSNGKITKFTYDNKEYKYDENNNLVSVGGQTPTEEDKKVKPDAITNATGKYSALRRSQSSGKVDFQNLGEGIYQLEEVTIPEGYQSNTKQFKWIFKVEKTDDGLQIVRTYKDKDGTSHDVEDEYFKKYDPDYYKKYVDNKFNKNSNIEGDGKTNPYEITNTKTTTDLNWKKIGSRDKSNKIKKDTKFLLLKTSNDPNDLESAKSGQSEFPPYQVESEDGNFEITNLAKGVYVLIETKAPDGYDKMDRQIGIRVYEDAKGTLQKEYFEIKTTKVDGKDTKELVKTPGDFQYLLNRNAQNPEIDTDGDGTFYVINKSKPYFFNLYKGFMEGKVFKNITKGKLKVKIYRDPKDTKNTDKNVYEQTIDLSEEAPYRIDLNNNIQFGRDYLLEEVKSPDGYAKTNYKYRLKFAYLQSTQQFVATLTAVLKEVKKEDGTTEWVPLQNANKQNISDSGQLIAGGQNIGDGFKFQIVNKKTEVVFTKKGKEKVKIEDDKLIDKETNLANVEFYLEKQDPDDIGKPNQGYYPLTANMEMIKPRKNDDGTTTYYYISKETGKEIIVNNFDQDNPGDPIKIYKSGEDGKFKLTDLTDGYYRLIEPKAATDEDGDEYMKVNGPIKKFRVEDGKVKIYTIDKENKLIEKEVDGTSSATVTNIINEKPGKGEFTLTKEDEKGGKLEGVKFTLHKTDADETKVGEQTTGPDGKIKFTGLPYGYYWLKETKTKDGYILDTKKKLIALGGDKKWNVPDKREDVSKSIIFDDTQDQLVSTADTPNEDTVYPNKAEGIFAKFNFKIDEKTTIKPGDFFTIKFSDNVDLDGINKDNDDKGQKGDQYFDIIGPAGLLAKAKVNDDRRSITYTFTEYVKDYKPDAMSMFLQLFPNRRKVDHTQDITVTADIGKNIDINSSDYHYSDSINIDYRGRNEKIGYNGYQNPDSDISSYMLRLNPDGKTFTAILYLNPWNREMLGKTLSFTTDEDILVNENLSVKTYIKKGTGSTTSENGGWKDGDLPDSYDIYEEDSDGKLKVRSDLSLISDNGDKYNWYPTKTWTESEEVNPYYGYDYSQYDYNYSKYRYYKYVTKDNRADNITRKIDIPARYLNRKGDSSTATYVIEIKGELNQNAKSLKTRADETHYNYRTVNNITYKDSYKSHFETWSQFFNPGASGDAKKEIKLVNFKNKIEFAKVDGGVLSNVVDKSEENPQNLKDLGIGNPLKGAKFQLIKDGENYRDPITSDDNGIFSWEELPTGKYQVKETESPDSEIYDLPKDAISSFEVDEGGNIVNIKKNKQILENYRKAEIKIRKTDQDGKVIQAGKDLAGAEFTLTPKSGQKNPEKPDENFPVKTLTTDKTGIVTFDKLVAGKYELQEMKAPTGYTKSDKKWELEVTKDGKVKWTNSFDDTKDNMKAVTVKEYAKEEYTGNTYKDRLFSEILGIDQDTKTFRQKITIKAKPSELEKARLILDSTNDELKLSQTNTKVRLVQVGENNNILKPDNTTYTVEINNGNKLSLRINPPYREEKKNNPVGSSEGQAGEETPGVDDAEREYQFIVDMPYKEDGRIGAKATYDVGQVDETTGKVTFSTEDIKTELDKYATKANLTISDAIVDMSLYKNEQVDKYLARDINLLTTDIGNIKKPNIYFKKVDADNEETALAGAVFEIQKKVGESYVSIDKNGEEINSTDSTSTDKKWTATSSIDENIKGQFKFESIPDGEYRIKETTAPSGYILFSQKEFKFKVKNGKIYYIDTNESNISKTQLEKLRKLENEKEITDNSSDNRLRITNKKAQYPSTGGPGVWIGFMVIGLIVMFTSVLTYFKRKDKLVVRK</sequence>
<proteinExistence type="inferred from homology"/>
<dbReference type="eggNOG" id="COG3064">
    <property type="taxonomic scope" value="Bacteria"/>
</dbReference>
<gene>
    <name evidence="13" type="ORF">ANHYDRO_00256</name>
</gene>
<feature type="domain" description="SpaA-like prealbumin fold" evidence="10">
    <location>
        <begin position="2901"/>
        <end position="2949"/>
    </location>
</feature>
<dbReference type="InterPro" id="IPR011252">
    <property type="entry name" value="Fibrogen-bd_dom1"/>
</dbReference>
<feature type="domain" description="SDR-like Ig" evidence="11">
    <location>
        <begin position="3620"/>
        <end position="3728"/>
    </location>
</feature>
<name>B6W6S2_9FIRM</name>
<feature type="domain" description="SpaA-like prealbumin fold" evidence="10">
    <location>
        <begin position="1002"/>
        <end position="1083"/>
    </location>
</feature>
<dbReference type="Gene3D" id="2.60.40.1280">
    <property type="match status" value="2"/>
</dbReference>
<reference evidence="13 14" key="1">
    <citation type="submission" date="2008-09" db="EMBL/GenBank/DDBJ databases">
        <authorList>
            <person name="Fulton L."/>
            <person name="Clifton S."/>
            <person name="Fulton B."/>
            <person name="Xu J."/>
            <person name="Minx P."/>
            <person name="Pepin K.H."/>
            <person name="Johnson M."/>
            <person name="Thiruvilangam P."/>
            <person name="Bhonagiri V."/>
            <person name="Nash W.E."/>
            <person name="Mardis E.R."/>
            <person name="Wilson R.K."/>
        </authorList>
    </citation>
    <scope>NUCLEOTIDE SEQUENCE [LARGE SCALE GENOMIC DNA]</scope>
    <source>
        <strain evidence="13 14">DSM 7454</strain>
    </source>
</reference>
<keyword evidence="3" id="KW-0134">Cell wall</keyword>
<dbReference type="Proteomes" id="UP000005451">
    <property type="component" value="Unassembled WGS sequence"/>
</dbReference>
<dbReference type="PANTHER" id="PTHR36108:SF13">
    <property type="entry name" value="COLOSSIN-B-RELATED"/>
    <property type="match status" value="1"/>
</dbReference>
<feature type="region of interest" description="Disordered" evidence="8">
    <location>
        <begin position="4346"/>
        <end position="4375"/>
    </location>
</feature>
<dbReference type="Pfam" id="PF17802">
    <property type="entry name" value="SpaA"/>
    <property type="match status" value="11"/>
</dbReference>
<evidence type="ECO:0000313" key="13">
    <source>
        <dbReference type="EMBL" id="EEB36862.1"/>
    </source>
</evidence>
<keyword evidence="4" id="KW-0964">Secreted</keyword>
<dbReference type="STRING" id="561177.ANHYDRO_00256"/>
<evidence type="ECO:0000256" key="2">
    <source>
        <dbReference type="ARBA" id="ARBA00007257"/>
    </source>
</evidence>
<dbReference type="GO" id="GO:0007155">
    <property type="term" value="P:cell adhesion"/>
    <property type="evidence" value="ECO:0007669"/>
    <property type="project" value="InterPro"/>
</dbReference>
<evidence type="ECO:0000256" key="3">
    <source>
        <dbReference type="ARBA" id="ARBA00022512"/>
    </source>
</evidence>
<feature type="domain" description="SpaA-like prealbumin fold" evidence="10">
    <location>
        <begin position="2652"/>
        <end position="2741"/>
    </location>
</feature>
<feature type="region of interest" description="Disordered" evidence="8">
    <location>
        <begin position="773"/>
        <end position="795"/>
    </location>
</feature>
<evidence type="ECO:0000256" key="5">
    <source>
        <dbReference type="ARBA" id="ARBA00022729"/>
    </source>
</evidence>
<evidence type="ECO:0000256" key="4">
    <source>
        <dbReference type="ARBA" id="ARBA00022525"/>
    </source>
</evidence>
<evidence type="ECO:0000259" key="11">
    <source>
        <dbReference type="Pfam" id="PF17961"/>
    </source>
</evidence>
<feature type="domain" description="SpaA-like prealbumin fold" evidence="10">
    <location>
        <begin position="4472"/>
        <end position="4580"/>
    </location>
</feature>
<evidence type="ECO:0000313" key="14">
    <source>
        <dbReference type="Proteomes" id="UP000005451"/>
    </source>
</evidence>
<dbReference type="InterPro" id="IPR013783">
    <property type="entry name" value="Ig-like_fold"/>
</dbReference>
<dbReference type="SUPFAM" id="SSF49401">
    <property type="entry name" value="Bacterial adhesins"/>
    <property type="match status" value="1"/>
</dbReference>
<evidence type="ECO:0000259" key="10">
    <source>
        <dbReference type="Pfam" id="PF17802"/>
    </source>
</evidence>
<comment type="subcellular location">
    <subcellularLocation>
        <location evidence="1">Secreted</location>
        <location evidence="1">Cell wall</location>
        <topology evidence="1">Peptidoglycan-anchor</topology>
    </subcellularLocation>
</comment>
<comment type="similarity">
    <text evidence="2">Belongs to the serine-aspartate repeat-containing protein (SDr) family.</text>
</comment>
<feature type="region of interest" description="Disordered" evidence="8">
    <location>
        <begin position="1523"/>
        <end position="1551"/>
    </location>
</feature>
<keyword evidence="9" id="KW-0472">Membrane</keyword>
<reference evidence="13 14" key="2">
    <citation type="submission" date="2008-10" db="EMBL/GenBank/DDBJ databases">
        <title>Draft genome sequence of Anaerococcus hydrogenalis (DSM 7454).</title>
        <authorList>
            <person name="Sudarsanam P."/>
            <person name="Ley R."/>
            <person name="Guruge J."/>
            <person name="Turnbaugh P.J."/>
            <person name="Mahowald M."/>
            <person name="Liep D."/>
            <person name="Gordon J."/>
        </authorList>
    </citation>
    <scope>NUCLEOTIDE SEQUENCE [LARGE SCALE GENOMIC DNA]</scope>
    <source>
        <strain evidence="13 14">DSM 7454</strain>
    </source>
</reference>
<feature type="domain" description="Bacterial repeat" evidence="12">
    <location>
        <begin position="2066"/>
        <end position="2135"/>
    </location>
</feature>
<dbReference type="Pfam" id="PF18998">
    <property type="entry name" value="Flg_new_2"/>
    <property type="match status" value="1"/>
</dbReference>
<dbReference type="SUPFAM" id="SSF49478">
    <property type="entry name" value="Cna protein B-type domain"/>
    <property type="match status" value="3"/>
</dbReference>
<feature type="domain" description="SpaA-like prealbumin fold" evidence="10">
    <location>
        <begin position="3062"/>
        <end position="3108"/>
    </location>
</feature>
<dbReference type="InterPro" id="IPR041033">
    <property type="entry name" value="SpaA_PFL_dom_1"/>
</dbReference>
<keyword evidence="7" id="KW-0175">Coiled coil</keyword>
<evidence type="ECO:0000256" key="1">
    <source>
        <dbReference type="ARBA" id="ARBA00004168"/>
    </source>
</evidence>
<feature type="coiled-coil region" evidence="7">
    <location>
        <begin position="3"/>
        <end position="34"/>
    </location>
</feature>
<keyword evidence="6" id="KW-0572">Peptidoglycan-anchor</keyword>
<organism evidence="13 14">
    <name type="scientific">Anaerococcus hydrogenalis DSM 7454</name>
    <dbReference type="NCBI Taxonomy" id="561177"/>
    <lineage>
        <taxon>Bacteria</taxon>
        <taxon>Bacillati</taxon>
        <taxon>Bacillota</taxon>
        <taxon>Tissierellia</taxon>
        <taxon>Tissierellales</taxon>
        <taxon>Peptoniphilaceae</taxon>
        <taxon>Anaerococcus</taxon>
    </lineage>
</organism>
<dbReference type="Gene3D" id="2.60.40.10">
    <property type="entry name" value="Immunoglobulins"/>
    <property type="match status" value="15"/>
</dbReference>
<dbReference type="eggNOG" id="COG4932">
    <property type="taxonomic scope" value="Bacteria"/>
</dbReference>
<accession>B6W6S2</accession>
<comment type="caution">
    <text evidence="13">The sequence shown here is derived from an EMBL/GenBank/DDBJ whole genome shotgun (WGS) entry which is preliminary data.</text>
</comment>
<keyword evidence="9" id="KW-0812">Transmembrane</keyword>
<dbReference type="InterPro" id="IPR041171">
    <property type="entry name" value="SDR_Ig"/>
</dbReference>
<keyword evidence="9" id="KW-1133">Transmembrane helix</keyword>
<feature type="domain" description="SpaA-like prealbumin fold" evidence="10">
    <location>
        <begin position="1550"/>
        <end position="1598"/>
    </location>
</feature>
<feature type="domain" description="SpaA-like prealbumin fold" evidence="10">
    <location>
        <begin position="863"/>
        <end position="932"/>
    </location>
</feature>
<feature type="region of interest" description="Disordered" evidence="8">
    <location>
        <begin position="2050"/>
        <end position="2085"/>
    </location>
</feature>
<evidence type="ECO:0000259" key="12">
    <source>
        <dbReference type="Pfam" id="PF18998"/>
    </source>
</evidence>
<feature type="domain" description="SpaA-like prealbumin fold" evidence="10">
    <location>
        <begin position="4048"/>
        <end position="4123"/>
    </location>
</feature>
<dbReference type="EMBL" id="ABXA01000004">
    <property type="protein sequence ID" value="EEB36862.1"/>
    <property type="molecule type" value="Genomic_DNA"/>
</dbReference>
<evidence type="ECO:0000256" key="8">
    <source>
        <dbReference type="SAM" id="MobiDB-lite"/>
    </source>
</evidence>